<feature type="domain" description="DUF4959" evidence="1">
    <location>
        <begin position="16"/>
        <end position="118"/>
    </location>
</feature>
<keyword evidence="5" id="KW-1185">Reference proteome</keyword>
<dbReference type="Gene3D" id="2.60.120.260">
    <property type="entry name" value="Galactose-binding domain-like"/>
    <property type="match status" value="1"/>
</dbReference>
<dbReference type="InterPro" id="IPR008979">
    <property type="entry name" value="Galactose-bd-like_sf"/>
</dbReference>
<dbReference type="EMBL" id="JACIEP010000015">
    <property type="protein sequence ID" value="MBB4037628.1"/>
    <property type="molecule type" value="Genomic_DNA"/>
</dbReference>
<dbReference type="InterPro" id="IPR032527">
    <property type="entry name" value="DUF4959"/>
</dbReference>
<evidence type="ECO:0000259" key="1">
    <source>
        <dbReference type="Pfam" id="PF16323"/>
    </source>
</evidence>
<dbReference type="Pfam" id="PF16391">
    <property type="entry name" value="DUF5000"/>
    <property type="match status" value="1"/>
</dbReference>
<accession>A0A840CTW3</accession>
<evidence type="ECO:0000259" key="3">
    <source>
        <dbReference type="Pfam" id="PF17166"/>
    </source>
</evidence>
<name>A0A840CTW3_9BACT</name>
<evidence type="ECO:0000259" key="2">
    <source>
        <dbReference type="Pfam" id="PF16391"/>
    </source>
</evidence>
<dbReference type="Proteomes" id="UP000555103">
    <property type="component" value="Unassembled WGS sequence"/>
</dbReference>
<proteinExistence type="predicted"/>
<dbReference type="PROSITE" id="PS51257">
    <property type="entry name" value="PROKAR_LIPOPROTEIN"/>
    <property type="match status" value="1"/>
</dbReference>
<feature type="domain" description="DUF5000" evidence="2">
    <location>
        <begin position="244"/>
        <end position="385"/>
    </location>
</feature>
<dbReference type="SUPFAM" id="SSF49785">
    <property type="entry name" value="Galactose-binding domain-like"/>
    <property type="match status" value="1"/>
</dbReference>
<dbReference type="AlphaFoldDB" id="A0A840CTW3"/>
<sequence>MKNILFIITSLLVLISCSEDVHGPLSGDKSVPPPVFNVSVENLSGAAKITYSLPVNDNLLYIKAVYTIAGVTKDTKVSSKVNSLYIEGFDKAEEYEVALYSVSKGEVESAPVLVKVYPLTPPIASVYDSLNVFETFGGIVVQFENKEKANISIEVLVEDISGWKNLDTYYTKLEKGMFAIRGLNNEPIDFAICVRDRWLHTSDTLKINMTPLFEEELNIRLFKDARFPGEALDHSSAWSLAKIWDNDMSTGLQVKLNTPYPFWFTFDLGVTAKLSRFKLWQRQGQYIYSHFNPHEWELWGSNNPDQGWNNWTRLGHFVMVKPSGLPVANNNFTEEDRLAAEAGNEFEIEIDAPAVRYIRWRHIDSWATIGGTAGSVSFMEIRFFGSIE</sequence>
<dbReference type="RefSeq" id="WP_183308464.1">
    <property type="nucleotide sequence ID" value="NZ_JACIEP010000015.1"/>
</dbReference>
<dbReference type="InterPro" id="IPR033431">
    <property type="entry name" value="DUF5126"/>
</dbReference>
<feature type="domain" description="DUF5126" evidence="3">
    <location>
        <begin position="119"/>
        <end position="218"/>
    </location>
</feature>
<evidence type="ECO:0008006" key="6">
    <source>
        <dbReference type="Google" id="ProtNLM"/>
    </source>
</evidence>
<gene>
    <name evidence="4" type="ORF">GGR21_003548</name>
</gene>
<dbReference type="InterPro" id="IPR032164">
    <property type="entry name" value="DUF5000"/>
</dbReference>
<dbReference type="Pfam" id="PF16323">
    <property type="entry name" value="DUF4959"/>
    <property type="match status" value="1"/>
</dbReference>
<organism evidence="4 5">
    <name type="scientific">Dysgonomonas hofstadii</name>
    <dbReference type="NCBI Taxonomy" id="637886"/>
    <lineage>
        <taxon>Bacteria</taxon>
        <taxon>Pseudomonadati</taxon>
        <taxon>Bacteroidota</taxon>
        <taxon>Bacteroidia</taxon>
        <taxon>Bacteroidales</taxon>
        <taxon>Dysgonomonadaceae</taxon>
        <taxon>Dysgonomonas</taxon>
    </lineage>
</organism>
<evidence type="ECO:0000313" key="5">
    <source>
        <dbReference type="Proteomes" id="UP000555103"/>
    </source>
</evidence>
<dbReference type="Pfam" id="PF17166">
    <property type="entry name" value="DUF5126"/>
    <property type="match status" value="1"/>
</dbReference>
<reference evidence="4 5" key="1">
    <citation type="submission" date="2020-08" db="EMBL/GenBank/DDBJ databases">
        <title>Genomic Encyclopedia of Type Strains, Phase IV (KMG-IV): sequencing the most valuable type-strain genomes for metagenomic binning, comparative biology and taxonomic classification.</title>
        <authorList>
            <person name="Goeker M."/>
        </authorList>
    </citation>
    <scope>NUCLEOTIDE SEQUENCE [LARGE SCALE GENOMIC DNA]</scope>
    <source>
        <strain evidence="4 5">DSM 104969</strain>
    </source>
</reference>
<evidence type="ECO:0000313" key="4">
    <source>
        <dbReference type="EMBL" id="MBB4037628.1"/>
    </source>
</evidence>
<comment type="caution">
    <text evidence="4">The sequence shown here is derived from an EMBL/GenBank/DDBJ whole genome shotgun (WGS) entry which is preliminary data.</text>
</comment>
<protein>
    <recommendedName>
        <fullName evidence="6">DUF4959 domain-containing protein</fullName>
    </recommendedName>
</protein>